<dbReference type="InterPro" id="IPR001789">
    <property type="entry name" value="Sig_transdc_resp-reg_receiver"/>
</dbReference>
<dbReference type="InterPro" id="IPR005467">
    <property type="entry name" value="His_kinase_dom"/>
</dbReference>
<feature type="domain" description="Histidine kinase" evidence="10">
    <location>
        <begin position="178"/>
        <end position="396"/>
    </location>
</feature>
<keyword evidence="7" id="KW-0902">Two-component regulatory system</keyword>
<dbReference type="PANTHER" id="PTHR43547">
    <property type="entry name" value="TWO-COMPONENT HISTIDINE KINASE"/>
    <property type="match status" value="1"/>
</dbReference>
<dbReference type="CDD" id="cd00075">
    <property type="entry name" value="HATPase"/>
    <property type="match status" value="1"/>
</dbReference>
<dbReference type="Gene3D" id="3.40.50.2300">
    <property type="match status" value="1"/>
</dbReference>
<dbReference type="InterPro" id="IPR011006">
    <property type="entry name" value="CheY-like_superfamily"/>
</dbReference>
<keyword evidence="4 9" id="KW-0597">Phosphoprotein</keyword>
<dbReference type="GO" id="GO:0000155">
    <property type="term" value="F:phosphorelay sensor kinase activity"/>
    <property type="evidence" value="ECO:0007669"/>
    <property type="project" value="InterPro"/>
</dbReference>
<dbReference type="EC" id="2.7.13.3" evidence="3"/>
<evidence type="ECO:0000256" key="4">
    <source>
        <dbReference type="ARBA" id="ARBA00022553"/>
    </source>
</evidence>
<name>A0A562PI55_9BURK</name>
<evidence type="ECO:0000256" key="8">
    <source>
        <dbReference type="ARBA" id="ARBA00023136"/>
    </source>
</evidence>
<evidence type="ECO:0000313" key="12">
    <source>
        <dbReference type="EMBL" id="QGZ42802.1"/>
    </source>
</evidence>
<dbReference type="Pfam" id="PF02518">
    <property type="entry name" value="HATPase_c"/>
    <property type="match status" value="1"/>
</dbReference>
<feature type="modified residue" description="4-aspartylphosphate" evidence="9">
    <location>
        <position position="466"/>
    </location>
</feature>
<evidence type="ECO:0000256" key="5">
    <source>
        <dbReference type="ARBA" id="ARBA00022679"/>
    </source>
</evidence>
<evidence type="ECO:0000256" key="2">
    <source>
        <dbReference type="ARBA" id="ARBA00004429"/>
    </source>
</evidence>
<dbReference type="SMART" id="SM00387">
    <property type="entry name" value="HATPase_c"/>
    <property type="match status" value="1"/>
</dbReference>
<dbReference type="FunFam" id="1.10.287.130:FF:000001">
    <property type="entry name" value="Two-component sensor histidine kinase"/>
    <property type="match status" value="1"/>
</dbReference>
<organism evidence="13 14">
    <name type="scientific">Pseudoduganella flava</name>
    <dbReference type="NCBI Taxonomy" id="871742"/>
    <lineage>
        <taxon>Bacteria</taxon>
        <taxon>Pseudomonadati</taxon>
        <taxon>Pseudomonadota</taxon>
        <taxon>Betaproteobacteria</taxon>
        <taxon>Burkholderiales</taxon>
        <taxon>Oxalobacteraceae</taxon>
        <taxon>Telluria group</taxon>
        <taxon>Pseudoduganella</taxon>
    </lineage>
</organism>
<dbReference type="PROSITE" id="PS50109">
    <property type="entry name" value="HIS_KIN"/>
    <property type="match status" value="1"/>
</dbReference>
<dbReference type="InterPro" id="IPR036890">
    <property type="entry name" value="HATPase_C_sf"/>
</dbReference>
<dbReference type="SMART" id="SM00388">
    <property type="entry name" value="HisKA"/>
    <property type="match status" value="1"/>
</dbReference>
<dbReference type="Pfam" id="PF00512">
    <property type="entry name" value="HisKA"/>
    <property type="match status" value="1"/>
</dbReference>
<dbReference type="RefSeq" id="WP_145879634.1">
    <property type="nucleotide sequence ID" value="NZ_CP046904.1"/>
</dbReference>
<reference evidence="13" key="2">
    <citation type="submission" date="2019-07" db="EMBL/GenBank/DDBJ databases">
        <authorList>
            <person name="Whitman W."/>
            <person name="Huntemann M."/>
            <person name="Clum A."/>
            <person name="Pillay M."/>
            <person name="Palaniappan K."/>
            <person name="Varghese N."/>
            <person name="Mikhailova N."/>
            <person name="Stamatis D."/>
            <person name="Reddy T."/>
            <person name="Daum C."/>
            <person name="Shapiro N."/>
            <person name="Ivanova N."/>
            <person name="Kyrpides N."/>
            <person name="Woyke T."/>
        </authorList>
    </citation>
    <scope>NUCLEOTIDE SEQUENCE</scope>
    <source>
        <strain evidence="13">CGMCC 1.10685</strain>
    </source>
</reference>
<dbReference type="Pfam" id="PF00072">
    <property type="entry name" value="Response_reg"/>
    <property type="match status" value="1"/>
</dbReference>
<dbReference type="Proteomes" id="UP000315112">
    <property type="component" value="Unassembled WGS sequence"/>
</dbReference>
<dbReference type="InterPro" id="IPR003661">
    <property type="entry name" value="HisK_dim/P_dom"/>
</dbReference>
<dbReference type="InterPro" id="IPR004358">
    <property type="entry name" value="Sig_transdc_His_kin-like_C"/>
</dbReference>
<keyword evidence="15" id="KW-1185">Reference proteome</keyword>
<evidence type="ECO:0000259" key="11">
    <source>
        <dbReference type="PROSITE" id="PS50110"/>
    </source>
</evidence>
<dbReference type="FunFam" id="3.30.565.10:FF:000006">
    <property type="entry name" value="Sensor histidine kinase WalK"/>
    <property type="match status" value="1"/>
</dbReference>
<evidence type="ECO:0000313" key="13">
    <source>
        <dbReference type="EMBL" id="TWI44097.1"/>
    </source>
</evidence>
<protein>
    <recommendedName>
        <fullName evidence="3">histidine kinase</fullName>
        <ecNumber evidence="3">2.7.13.3</ecNumber>
    </recommendedName>
</protein>
<dbReference type="EMBL" id="CP046904">
    <property type="protein sequence ID" value="QGZ42802.1"/>
    <property type="molecule type" value="Genomic_DNA"/>
</dbReference>
<dbReference type="EMBL" id="VLKW01000010">
    <property type="protein sequence ID" value="TWI44097.1"/>
    <property type="molecule type" value="Genomic_DNA"/>
</dbReference>
<dbReference type="PRINTS" id="PR00344">
    <property type="entry name" value="BCTRLSENSOR"/>
</dbReference>
<dbReference type="AlphaFoldDB" id="A0A562PI55"/>
<keyword evidence="5" id="KW-0808">Transferase</keyword>
<comment type="catalytic activity">
    <reaction evidence="1">
        <text>ATP + protein L-histidine = ADP + protein N-phospho-L-histidine.</text>
        <dbReference type="EC" id="2.7.13.3"/>
    </reaction>
</comment>
<proteinExistence type="predicted"/>
<dbReference type="PANTHER" id="PTHR43547:SF2">
    <property type="entry name" value="HYBRID SIGNAL TRANSDUCTION HISTIDINE KINASE C"/>
    <property type="match status" value="1"/>
</dbReference>
<dbReference type="SUPFAM" id="SSF52172">
    <property type="entry name" value="CheY-like"/>
    <property type="match status" value="1"/>
</dbReference>
<keyword evidence="8" id="KW-0472">Membrane</keyword>
<dbReference type="InterPro" id="IPR003594">
    <property type="entry name" value="HATPase_dom"/>
</dbReference>
<dbReference type="Proteomes" id="UP000437862">
    <property type="component" value="Chromosome"/>
</dbReference>
<evidence type="ECO:0000256" key="6">
    <source>
        <dbReference type="ARBA" id="ARBA00022777"/>
    </source>
</evidence>
<evidence type="ECO:0000313" key="14">
    <source>
        <dbReference type="Proteomes" id="UP000315112"/>
    </source>
</evidence>
<dbReference type="InterPro" id="IPR036097">
    <property type="entry name" value="HisK_dim/P_sf"/>
</dbReference>
<dbReference type="SUPFAM" id="SSF55874">
    <property type="entry name" value="ATPase domain of HSP90 chaperone/DNA topoisomerase II/histidine kinase"/>
    <property type="match status" value="1"/>
</dbReference>
<dbReference type="SMART" id="SM00448">
    <property type="entry name" value="REC"/>
    <property type="match status" value="1"/>
</dbReference>
<reference evidence="12 15" key="3">
    <citation type="submission" date="2019-12" db="EMBL/GenBank/DDBJ databases">
        <title>Draft Genome Sequences of Six Type Strains of the Genus Massilia.</title>
        <authorList>
            <person name="Miess H."/>
            <person name="Frediansyah A."/>
            <person name="Goeker M."/>
            <person name="Gross H."/>
        </authorList>
    </citation>
    <scope>NUCLEOTIDE SEQUENCE [LARGE SCALE GENOMIC DNA]</scope>
    <source>
        <strain evidence="12 15">DSM 26639</strain>
    </source>
</reference>
<accession>A0A562PI55</accession>
<reference evidence="13 14" key="1">
    <citation type="journal article" date="2015" name="Stand. Genomic Sci.">
        <title>Genomic Encyclopedia of Bacterial and Archaeal Type Strains, Phase III: the genomes of soil and plant-associated and newly described type strains.</title>
        <authorList>
            <person name="Whitman W.B."/>
            <person name="Woyke T."/>
            <person name="Klenk H.P."/>
            <person name="Zhou Y."/>
            <person name="Lilburn T.G."/>
            <person name="Beck B.J."/>
            <person name="De Vos P."/>
            <person name="Vandamme P."/>
            <person name="Eisen J.A."/>
            <person name="Garrity G."/>
            <person name="Hugenholtz P."/>
            <person name="Kyrpides N.C."/>
        </authorList>
    </citation>
    <scope>NUCLEOTIDE SEQUENCE [LARGE SCALE GENOMIC DNA]</scope>
    <source>
        <strain evidence="13 14">CGMCC 1.10685</strain>
    </source>
</reference>
<feature type="domain" description="Response regulatory" evidence="11">
    <location>
        <begin position="417"/>
        <end position="533"/>
    </location>
</feature>
<dbReference type="CDD" id="cd00082">
    <property type="entry name" value="HisKA"/>
    <property type="match status" value="1"/>
</dbReference>
<dbReference type="PROSITE" id="PS50110">
    <property type="entry name" value="RESPONSE_REGULATORY"/>
    <property type="match status" value="1"/>
</dbReference>
<dbReference type="OrthoDB" id="9768069at2"/>
<evidence type="ECO:0000256" key="7">
    <source>
        <dbReference type="ARBA" id="ARBA00023012"/>
    </source>
</evidence>
<evidence type="ECO:0000259" key="10">
    <source>
        <dbReference type="PROSITE" id="PS50109"/>
    </source>
</evidence>
<dbReference type="GO" id="GO:0005886">
    <property type="term" value="C:plasma membrane"/>
    <property type="evidence" value="ECO:0007669"/>
    <property type="project" value="UniProtKB-SubCell"/>
</dbReference>
<dbReference type="SUPFAM" id="SSF47384">
    <property type="entry name" value="Homodimeric domain of signal transducing histidine kinase"/>
    <property type="match status" value="1"/>
</dbReference>
<evidence type="ECO:0000256" key="3">
    <source>
        <dbReference type="ARBA" id="ARBA00012438"/>
    </source>
</evidence>
<gene>
    <name evidence="12" type="ORF">GO485_29695</name>
    <name evidence="13" type="ORF">IP92_04616</name>
</gene>
<evidence type="ECO:0000256" key="9">
    <source>
        <dbReference type="PROSITE-ProRule" id="PRU00169"/>
    </source>
</evidence>
<keyword evidence="6" id="KW-0418">Kinase</keyword>
<dbReference type="Gene3D" id="3.30.565.10">
    <property type="entry name" value="Histidine kinase-like ATPase, C-terminal domain"/>
    <property type="match status" value="1"/>
</dbReference>
<evidence type="ECO:0000256" key="1">
    <source>
        <dbReference type="ARBA" id="ARBA00000085"/>
    </source>
</evidence>
<comment type="subcellular location">
    <subcellularLocation>
        <location evidence="2">Cell inner membrane</location>
        <topology evidence="2">Multi-pass membrane protein</topology>
    </subcellularLocation>
</comment>
<dbReference type="Gene3D" id="1.10.287.130">
    <property type="match status" value="1"/>
</dbReference>
<evidence type="ECO:0000313" key="15">
    <source>
        <dbReference type="Proteomes" id="UP000437862"/>
    </source>
</evidence>
<sequence>MHDGEQRAYPPPHPAALTRETRDLMGLLALPALWAGRDEEAVLRIMSEAVEHLVPLAFLYADVGMRGGPRLRIQGAPVDLADAPAWLDSVTIWPRAAAQRVQLCDTPLGPQRVIVLSLGLYETAGGIWFGSPDPTFPTTAQVALLRAATTLAASGLQTARLNADREEASRAKDEFLAMLGHELRNPLAPIGGAADLLRYGRLDAAQIRRTSEIIARQVVHMTGLVNDLLDVSRVKRGLVTIERTRLDLNRVVADAVEQARPLVSNRRHHLALRLPPRRVAVEGDHKRLVQVLANLLSNAAKYTPEGGQITVEALCTDGHVEISVADNGIGIEAKLLPAVFDLFTQARRTPDRSQGGLGLGLALVKALVEQHQGTVSAHSDGPGRGSRFVVRLPALPADAAAPQGPLADLPGTAGKVRTLVVDDNVDAALMLALLLESQGHDVRTAHDGPAALALAEREPFDVGLLDIGLPGMDGRELARRLRQLPTAAAALLIAITGYGQDSDRRASLAAGFDHHFVKPVDTHALTALLAGARRR</sequence>